<evidence type="ECO:0000313" key="16">
    <source>
        <dbReference type="Proteomes" id="UP001289374"/>
    </source>
</evidence>
<dbReference type="GO" id="GO:0005886">
    <property type="term" value="C:plasma membrane"/>
    <property type="evidence" value="ECO:0007669"/>
    <property type="project" value="UniProtKB-SubCell"/>
</dbReference>
<dbReference type="SMART" id="SM00369">
    <property type="entry name" value="LRR_TYP"/>
    <property type="match status" value="20"/>
</dbReference>
<dbReference type="Pfam" id="PF08263">
    <property type="entry name" value="LRRNT_2"/>
    <property type="match status" value="2"/>
</dbReference>
<dbReference type="SMART" id="SM00365">
    <property type="entry name" value="LRR_SD22"/>
    <property type="match status" value="9"/>
</dbReference>
<keyword evidence="10 15" id="KW-0675">Receptor</keyword>
<dbReference type="PANTHER" id="PTHR48052:SF8">
    <property type="entry name" value="LRR RECEPTOR-LIKE SERINE_THREONINE-PROTEIN KINASE FLS2"/>
    <property type="match status" value="1"/>
</dbReference>
<dbReference type="SUPFAM" id="SSF52047">
    <property type="entry name" value="RNI-like"/>
    <property type="match status" value="1"/>
</dbReference>
<evidence type="ECO:0000256" key="12">
    <source>
        <dbReference type="SAM" id="Phobius"/>
    </source>
</evidence>
<feature type="transmembrane region" description="Helical" evidence="12">
    <location>
        <begin position="1057"/>
        <end position="1078"/>
    </location>
</feature>
<dbReference type="FunFam" id="3.80.10.10:FF:000213">
    <property type="entry name" value="Tyrosine-sulfated glycopeptide receptor 1"/>
    <property type="match status" value="2"/>
</dbReference>
<dbReference type="InterPro" id="IPR003591">
    <property type="entry name" value="Leu-rich_rpt_typical-subtyp"/>
</dbReference>
<keyword evidence="7" id="KW-0677">Repeat</keyword>
<comment type="similarity">
    <text evidence="2">Belongs to the RLP family.</text>
</comment>
<evidence type="ECO:0000259" key="14">
    <source>
        <dbReference type="Pfam" id="PF08263"/>
    </source>
</evidence>
<dbReference type="EMBL" id="JACGWL010000008">
    <property type="protein sequence ID" value="KAK4396098.1"/>
    <property type="molecule type" value="Genomic_DNA"/>
</dbReference>
<proteinExistence type="inferred from homology"/>
<dbReference type="Proteomes" id="UP001289374">
    <property type="component" value="Unassembled WGS sequence"/>
</dbReference>
<feature type="domain" description="Leucine-rich repeat-containing N-terminal plant-type" evidence="14">
    <location>
        <begin position="85"/>
        <end position="126"/>
    </location>
</feature>
<evidence type="ECO:0000256" key="7">
    <source>
        <dbReference type="ARBA" id="ARBA00022737"/>
    </source>
</evidence>
<evidence type="ECO:0000256" key="11">
    <source>
        <dbReference type="ARBA" id="ARBA00023180"/>
    </source>
</evidence>
<dbReference type="InterPro" id="IPR013210">
    <property type="entry name" value="LRR_N_plant-typ"/>
</dbReference>
<dbReference type="InterPro" id="IPR032675">
    <property type="entry name" value="LRR_dom_sf"/>
</dbReference>
<dbReference type="PANTHER" id="PTHR48052">
    <property type="entry name" value="UNNAMED PRODUCT"/>
    <property type="match status" value="1"/>
</dbReference>
<dbReference type="GO" id="GO:0051707">
    <property type="term" value="P:response to other organism"/>
    <property type="evidence" value="ECO:0007669"/>
    <property type="project" value="UniProtKB-ARBA"/>
</dbReference>
<accession>A0AAE1WM52</accession>
<keyword evidence="9 12" id="KW-0472">Membrane</keyword>
<keyword evidence="3" id="KW-1003">Cell membrane</keyword>
<keyword evidence="6 13" id="KW-0732">Signal</keyword>
<reference evidence="15" key="2">
    <citation type="journal article" date="2024" name="Plant">
        <title>Genomic evolution and insights into agronomic trait innovations of Sesamum species.</title>
        <authorList>
            <person name="Miao H."/>
            <person name="Wang L."/>
            <person name="Qu L."/>
            <person name="Liu H."/>
            <person name="Sun Y."/>
            <person name="Le M."/>
            <person name="Wang Q."/>
            <person name="Wei S."/>
            <person name="Zheng Y."/>
            <person name="Lin W."/>
            <person name="Duan Y."/>
            <person name="Cao H."/>
            <person name="Xiong S."/>
            <person name="Wang X."/>
            <person name="Wei L."/>
            <person name="Li C."/>
            <person name="Ma Q."/>
            <person name="Ju M."/>
            <person name="Zhao R."/>
            <person name="Li G."/>
            <person name="Mu C."/>
            <person name="Tian Q."/>
            <person name="Mei H."/>
            <person name="Zhang T."/>
            <person name="Gao T."/>
            <person name="Zhang H."/>
        </authorList>
    </citation>
    <scope>NUCLEOTIDE SEQUENCE</scope>
    <source>
        <strain evidence="15">K16</strain>
    </source>
</reference>
<evidence type="ECO:0000256" key="2">
    <source>
        <dbReference type="ARBA" id="ARBA00009592"/>
    </source>
</evidence>
<evidence type="ECO:0000256" key="6">
    <source>
        <dbReference type="ARBA" id="ARBA00022729"/>
    </source>
</evidence>
<dbReference type="Pfam" id="PF00560">
    <property type="entry name" value="LRR_1"/>
    <property type="match status" value="7"/>
</dbReference>
<evidence type="ECO:0000256" key="10">
    <source>
        <dbReference type="ARBA" id="ARBA00023170"/>
    </source>
</evidence>
<sequence length="2154" mass="239059">MSRQTLGFYLLLQSNQALTLFFGGLTVEEEAYEEIEEEAPKDEAEIQVELCTFCCFLIAAPGSSRVPFLFDVIFRYANFNIQCLEDQKSLLLGLKNTLIFDYSASRKLVRWNQTTDCCSWDGVECDVAGHVISLLLDEEIISGGIESSEDLLRLSYLQMLNLAFNSFDSIQIPKGLQNLTHLTHLNLSNAGFGGQVPNEILSMRSLVSLDLSSLFPGVPPLKLESPNLQMLVQNLTRLRELYLDSVDVSAQATNWSQVLSSSLPDLRNLSLRYCSLRGPIDASLTKLRSLSVLRLDGNNLASEVANFFANFSKLTTLSLSSCSLVGSFPEKIFQLHSLQKLDLSDNMQLSGTLPQFPPNGSLRTVVLSYTSFSGSLPESISNLVMLSRLELSNCGFTGPIPPTIANLTELEILDISSNNFTGSLPLFQLSKKLIYIDAGRNSLTGLLSSKHFEGLTNLEYINLGHNLLSGSIPSSLFALPSLQKLELSNNQFHGHVKEFSNPSSSSLEVLDASSNHLQGPIPKFFSELEQLKVLSLSSNFFNGTVQLEMFKNLNLSRLDLSYNDLFVDSTRTNSTLPILPSINVLNLASCKLQKFPELARHLGLFRLDVSSNQLKGEVPNWIWEIGNGSLRQVNLSFNEFHGFQKPYKFPSLTLLDLHSNKFQGELPIPPFVSIYVDYSFNYFSNSIPEDIGNFISYASFFSVSNNNLTGEIPTSICNATFLQVLDLSGNALTGSIPPCLPMENWSLGVLSLGRNNFSGNIPDTFSVNCSLKTLDLNRNVLKGKIPASLVNCPLLEVLNIGNNGIEDTFPCMLMNTSLRVLILRSNKFYGDLQCSGAIQGWSNLQIIDISTNNFGGDISLLSFSNWKGMVSVNENQSQYNHLRFDYLKMSGYYYQDAVTVTIKGLEMELTKILIVFTSIDFSRNKFNGSIPHAIGDLKSLYLLNLSHNALTGLIPTSIENLRQLGSLDLSVNHLTGRIPQELASLTFLSFLNLSSNRLFGKIPQGPQFQTFLASSYEGNAGLCGFPVNISCNDKVRGGNSFPELQNGQLYPEKEIEWSYISAALGFAVGLASTIWLLLCCERWRKMYFGEIDRILLKIFPLKDGRKGRGQRANINQVHCLRSLWQPSLGNVELTILEFVLLDAVRAHYAKHVEDKCSSLPESNINLARLELSNCSFRGPITDQLEILDVSFDNLTGSVPLFSLVQETLLQLQVKVKKKKNNSLAFSSTFFVQVNCLSVFIFDIGVRRVLVIFYTLFSRLDLGINLTFVSGQCLQGQKELLLELRNNLTYDSSLSTKLVQWNESIDCCGWPGVKCDTMGRVSSLDLSGESITDGINDAGSSLFRLVFLENLSLAQNSFGSIDLPFGFGELTELRYLNLIIRLDGNTFSSPIPEFFADFPNLRVLTISSCNLSGVAPAKLFRVKSLETLDLSENGDLEGSLPEFPLNSSLQNLLLSITKFSGNVSESIGSLRMLSNIDLSDCSFSGPIPSSIKNLTQLVYLDFSINQFVGSVPSFAFLKNLSVINLRSNRLTGHIPDSLWEGLENLSFLDLSGNTLEGEVPASLLILPSIKVLHLNNNSFSGVIRDSLDSSPSPLEVLELKDNNLAGPIPRILFELQNLSSLSLTANKFNGSVQLTDFRKLTNLVNLDLSYNHLSVHVSETAPISSLFPRLGTLMLASCNLQKFPLLRNLSSLVMLDLSDNQLHGEIPNWTWEVGDGFLRFLNFSHNQFSHLQEPYEFRNHHYLDLHSNMLGGEIPVPPRTAVFLDMSSNNFSSPLPANIGYSLTSAYFFSLANNKIVGTIPPSLCNATRLQILDLSNNRLHDRIPSCLFENTLGVLNLRRNNLSGDIPDTFPVGCGLATLDLSWSVLQGQVPNSLARCTEMELPGGRYYLANLQIIDIASNEFNGVLPENLFRDLKALTVDQDGLDHLKFLFLTANHIYYQDSVTLTLKGLDVELKKILNIFTSVDFSNNHFQGIIPETVGELKSLYVLNFSHNMLSGHIPGSIGNLGELESLDLSFNNLGGEIPQQLATLTFLSFLNLSYNTLVGRIPQGSQIQTFPTSSFLGNQGLCGFPLNRTCTDHSGSPASPEPTSEEEEQKTLEHGIYVSAALGFFVGLGVIFWPLVLSKRWRKWYYNKFVNKAVLLLLRRHHHQLEDW</sequence>
<evidence type="ECO:0000256" key="9">
    <source>
        <dbReference type="ARBA" id="ARBA00023136"/>
    </source>
</evidence>
<feature type="transmembrane region" description="Helical" evidence="12">
    <location>
        <begin position="2102"/>
        <end position="2123"/>
    </location>
</feature>
<comment type="subcellular location">
    <subcellularLocation>
        <location evidence="1">Cell membrane</location>
        <topology evidence="1">Single-pass type I membrane protein</topology>
    </subcellularLocation>
</comment>
<keyword evidence="4" id="KW-0433">Leucine-rich repeat</keyword>
<keyword evidence="16" id="KW-1185">Reference proteome</keyword>
<dbReference type="Gene3D" id="3.80.10.10">
    <property type="entry name" value="Ribonuclease Inhibitor"/>
    <property type="match status" value="9"/>
</dbReference>
<feature type="chain" id="PRO_5041948820" evidence="13">
    <location>
        <begin position="18"/>
        <end position="2154"/>
    </location>
</feature>
<evidence type="ECO:0000256" key="8">
    <source>
        <dbReference type="ARBA" id="ARBA00022989"/>
    </source>
</evidence>
<evidence type="ECO:0000256" key="4">
    <source>
        <dbReference type="ARBA" id="ARBA00022614"/>
    </source>
</evidence>
<dbReference type="GO" id="GO:0006952">
    <property type="term" value="P:defense response"/>
    <property type="evidence" value="ECO:0007669"/>
    <property type="project" value="UniProtKB-ARBA"/>
</dbReference>
<reference evidence="15" key="1">
    <citation type="submission" date="2020-06" db="EMBL/GenBank/DDBJ databases">
        <authorList>
            <person name="Li T."/>
            <person name="Hu X."/>
            <person name="Zhang T."/>
            <person name="Song X."/>
            <person name="Zhang H."/>
            <person name="Dai N."/>
            <person name="Sheng W."/>
            <person name="Hou X."/>
            <person name="Wei L."/>
        </authorList>
    </citation>
    <scope>NUCLEOTIDE SEQUENCE</scope>
    <source>
        <strain evidence="15">K16</strain>
        <tissue evidence="15">Leaf</tissue>
    </source>
</reference>
<gene>
    <name evidence="15" type="ORF">Sango_1446400</name>
</gene>
<feature type="transmembrane region" description="Helical" evidence="12">
    <location>
        <begin position="1223"/>
        <end position="1241"/>
    </location>
</feature>
<keyword evidence="11" id="KW-0325">Glycoprotein</keyword>
<evidence type="ECO:0000256" key="13">
    <source>
        <dbReference type="SAM" id="SignalP"/>
    </source>
</evidence>
<dbReference type="InterPro" id="IPR001611">
    <property type="entry name" value="Leu-rich_rpt"/>
</dbReference>
<organism evidence="15 16">
    <name type="scientific">Sesamum angolense</name>
    <dbReference type="NCBI Taxonomy" id="2727404"/>
    <lineage>
        <taxon>Eukaryota</taxon>
        <taxon>Viridiplantae</taxon>
        <taxon>Streptophyta</taxon>
        <taxon>Embryophyta</taxon>
        <taxon>Tracheophyta</taxon>
        <taxon>Spermatophyta</taxon>
        <taxon>Magnoliopsida</taxon>
        <taxon>eudicotyledons</taxon>
        <taxon>Gunneridae</taxon>
        <taxon>Pentapetalae</taxon>
        <taxon>asterids</taxon>
        <taxon>lamiids</taxon>
        <taxon>Lamiales</taxon>
        <taxon>Pedaliaceae</taxon>
        <taxon>Sesamum</taxon>
    </lineage>
</organism>
<evidence type="ECO:0000256" key="3">
    <source>
        <dbReference type="ARBA" id="ARBA00022475"/>
    </source>
</evidence>
<evidence type="ECO:0000313" key="15">
    <source>
        <dbReference type="EMBL" id="KAK4396098.1"/>
    </source>
</evidence>
<name>A0AAE1WM52_9LAMI</name>
<dbReference type="FunFam" id="3.80.10.10:FF:000041">
    <property type="entry name" value="LRR receptor-like serine/threonine-protein kinase ERECTA"/>
    <property type="match status" value="2"/>
</dbReference>
<feature type="signal peptide" evidence="13">
    <location>
        <begin position="1"/>
        <end position="17"/>
    </location>
</feature>
<evidence type="ECO:0000256" key="1">
    <source>
        <dbReference type="ARBA" id="ARBA00004251"/>
    </source>
</evidence>
<protein>
    <submittedName>
        <fullName evidence="15">Receptor-like protein 33</fullName>
    </submittedName>
</protein>
<evidence type="ECO:0000256" key="5">
    <source>
        <dbReference type="ARBA" id="ARBA00022692"/>
    </source>
</evidence>
<dbReference type="Pfam" id="PF13855">
    <property type="entry name" value="LRR_8"/>
    <property type="match status" value="3"/>
</dbReference>
<feature type="domain" description="Leucine-rich repeat-containing N-terminal plant-type" evidence="14">
    <location>
        <begin position="1274"/>
        <end position="1315"/>
    </location>
</feature>
<dbReference type="SUPFAM" id="SSF52058">
    <property type="entry name" value="L domain-like"/>
    <property type="match status" value="6"/>
</dbReference>
<keyword evidence="5 12" id="KW-0812">Transmembrane</keyword>
<comment type="caution">
    <text evidence="15">The sequence shown here is derived from an EMBL/GenBank/DDBJ whole genome shotgun (WGS) entry which is preliminary data.</text>
</comment>
<keyword evidence="8 12" id="KW-1133">Transmembrane helix</keyword>